<gene>
    <name evidence="1" type="ORF">H206_00963</name>
</gene>
<evidence type="ECO:0000313" key="2">
    <source>
        <dbReference type="Proteomes" id="UP000287853"/>
    </source>
</evidence>
<keyword evidence="2" id="KW-1185">Reference proteome</keyword>
<proteinExistence type="predicted"/>
<sequence length="218" mass="24895">MNFQINDSVVVKAGVKDPDTGMDIGGWQGRVAKIEEDNLLFIDWDSLTLKNIPDSYITNSELEGLGWSQYYIYATDVEKTEPRDTENDVNEMIGILEDKHAWDSLGKEGEGIKEVLREIASDDDEAALEAWDKHLRQALTFPFQAEVNEFQERGPLRTGDRITVEKIDAYIDDLRGIFVKVKKKQSSYVFPLADLEAMDQKGANFQPLRSYVIWFANH</sequence>
<protein>
    <submittedName>
        <fullName evidence="1">Calcium binding</fullName>
    </submittedName>
</protein>
<reference evidence="1 2" key="1">
    <citation type="submission" date="2017-01" db="EMBL/GenBank/DDBJ databases">
        <title>The cable genome- insights into the physiology and evolution of filamentous bacteria capable of sulfide oxidation via long distance electron transfer.</title>
        <authorList>
            <person name="Schreiber L."/>
            <person name="Bjerg J.T."/>
            <person name="Boggild A."/>
            <person name="Van De Vossenberg J."/>
            <person name="Meysman F."/>
            <person name="Nielsen L.P."/>
            <person name="Schramm A."/>
            <person name="Kjeldsen K.U."/>
        </authorList>
    </citation>
    <scope>NUCLEOTIDE SEQUENCE [LARGE SCALE GENOMIC DNA]</scope>
    <source>
        <strain evidence="1">MCF</strain>
    </source>
</reference>
<comment type="caution">
    <text evidence="1">The sequence shown here is derived from an EMBL/GenBank/DDBJ whole genome shotgun (WGS) entry which is preliminary data.</text>
</comment>
<accession>A0A3S3U7C1</accession>
<dbReference type="InterPro" id="IPR020994">
    <property type="entry name" value="Uncharacterised_Ca-bd_CcbP"/>
</dbReference>
<dbReference type="AlphaFoldDB" id="A0A3S3U7C1"/>
<name>A0A3S3U7C1_9BACT</name>
<dbReference type="Pfam" id="PF11535">
    <property type="entry name" value="Calci_bind_CcbP"/>
    <property type="match status" value="1"/>
</dbReference>
<dbReference type="EMBL" id="MTKO01000079">
    <property type="protein sequence ID" value="RWX45371.1"/>
    <property type="molecule type" value="Genomic_DNA"/>
</dbReference>
<organism evidence="1 2">
    <name type="scientific">Candidatus Electrothrix aarhusensis</name>
    <dbReference type="NCBI Taxonomy" id="1859131"/>
    <lineage>
        <taxon>Bacteria</taxon>
        <taxon>Pseudomonadati</taxon>
        <taxon>Thermodesulfobacteriota</taxon>
        <taxon>Desulfobulbia</taxon>
        <taxon>Desulfobulbales</taxon>
        <taxon>Desulfobulbaceae</taxon>
        <taxon>Candidatus Electrothrix</taxon>
    </lineage>
</organism>
<evidence type="ECO:0000313" key="1">
    <source>
        <dbReference type="EMBL" id="RWX45371.1"/>
    </source>
</evidence>
<dbReference type="Proteomes" id="UP000287853">
    <property type="component" value="Unassembled WGS sequence"/>
</dbReference>